<evidence type="ECO:0000313" key="8">
    <source>
        <dbReference type="EnsemblMetazoa" id="AALFPA23_024999.P37255"/>
    </source>
</evidence>
<evidence type="ECO:0000259" key="7">
    <source>
        <dbReference type="PROSITE" id="PS51089"/>
    </source>
</evidence>
<dbReference type="GeneID" id="109418021"/>
<reference evidence="8" key="2">
    <citation type="submission" date="2025-05" db="UniProtKB">
        <authorList>
            <consortium name="EnsemblMetazoa"/>
        </authorList>
    </citation>
    <scope>IDENTIFICATION</scope>
    <source>
        <strain evidence="8">Foshan</strain>
    </source>
</reference>
<dbReference type="CDD" id="cd09330">
    <property type="entry name" value="LIM4_abLIM"/>
    <property type="match status" value="1"/>
</dbReference>
<name>A0ABM2A6Q2_AEDAL</name>
<feature type="domain" description="LIM zinc-binding" evidence="6">
    <location>
        <begin position="183"/>
        <end position="242"/>
    </location>
</feature>
<keyword evidence="3 4" id="KW-0440">LIM domain</keyword>
<dbReference type="PANTHER" id="PTHR24213">
    <property type="entry name" value="ACTIN-BINDING LIM PROTEIN"/>
    <property type="match status" value="1"/>
</dbReference>
<keyword evidence="2 4" id="KW-0862">Zinc</keyword>
<keyword evidence="9" id="KW-1185">Reference proteome</keyword>
<evidence type="ECO:0008006" key="10">
    <source>
        <dbReference type="Google" id="ProtNLM"/>
    </source>
</evidence>
<evidence type="ECO:0000256" key="4">
    <source>
        <dbReference type="PROSITE-ProRule" id="PRU00125"/>
    </source>
</evidence>
<dbReference type="SUPFAM" id="SSF57716">
    <property type="entry name" value="Glucocorticoid receptor-like (DNA-binding domain)"/>
    <property type="match status" value="5"/>
</dbReference>
<proteinExistence type="predicted"/>
<dbReference type="Gene3D" id="1.10.950.10">
    <property type="entry name" value="Villin headpiece domain"/>
    <property type="match status" value="1"/>
</dbReference>
<sequence>MGKTKIQCSKCQKKCSGEVLRVSDRYFHKTCFQCTKCNKSLATGGFFSKDGAYYCTLDYQKLYGTKCAACNQYVEGEVVSTMGNTYHQKCFTCSKCKQAFQSGSKVTNTGKEVLCENCVKGPVPATQQLTTNSATASPKRQIEQKQEQKTIKEITSSPTKAATLQHHQEAIRKQQNSKDVDPNECAGCHQQLKEGQALIALDRQWHIWCFKCNACGVTLNGEYMGKDGVPYCEKDFQKSFGVKCAYCNRYISGKVLQAGDNHHFHPTCARCTKCGDPFGDGEEMYLQGGAIWHPRCGPGPSSESGILNGVETNGFNTETEFDRTSTSAMSEIQYHRTTSPGLILREYNRHGFEDIARIYTYSYLTDEPHYLRKPIEPYDKAPVSPHFHRPNQYGSGHRSASGSRSHSRSRSAMKVLVDSIRSETPRPKSPGMNNEEPIELSHYPGAKKPPPGEKPKIERDDFPAPPYPYTDPERRRRYSDSYKNIESDDEVDHHAKNKEDKENIAEMRLQKEEEELSKLKSSGMGKVILKDLQEHKKYEHWKRENLDPRNASRTPSASKEPTYRLRYESPVGASPSRNLDHHRPGEDEYFDRSTSYRGSVGRAIGNAPSYNVVSSLRQVPKPGYGLAPRSHTFSSATSGSAHGVPDFSFGGLGDKTHSTEFSCGKSDISVDSITEGDRRALGADIPASSTYSGALSYHYPQQPIRRSLPNMAHSMLVHEPAKIYPYHLLLITNYRLPSDVDRCNLERHLSDVEFEAILQCSRAEFYRMPQWRRNEIKRRARLF</sequence>
<dbReference type="CDD" id="cd09328">
    <property type="entry name" value="LIM2_abLIM"/>
    <property type="match status" value="1"/>
</dbReference>
<dbReference type="CDD" id="cd09329">
    <property type="entry name" value="LIM3_abLIM"/>
    <property type="match status" value="1"/>
</dbReference>
<keyword evidence="1 4" id="KW-0479">Metal-binding</keyword>
<dbReference type="SMART" id="SM00153">
    <property type="entry name" value="VHP"/>
    <property type="match status" value="1"/>
</dbReference>
<feature type="domain" description="HP" evidence="7">
    <location>
        <begin position="718"/>
        <end position="783"/>
    </location>
</feature>
<dbReference type="InterPro" id="IPR036886">
    <property type="entry name" value="Villin_headpiece_dom_sf"/>
</dbReference>
<feature type="region of interest" description="Disordered" evidence="5">
    <location>
        <begin position="375"/>
        <end position="505"/>
    </location>
</feature>
<dbReference type="RefSeq" id="XP_029726612.2">
    <property type="nucleotide sequence ID" value="XM_029870752.2"/>
</dbReference>
<dbReference type="EnsemblMetazoa" id="AALFPA23_024999.R37255">
    <property type="protein sequence ID" value="AALFPA23_024999.P37255"/>
    <property type="gene ID" value="AALFPA23_024999"/>
</dbReference>
<dbReference type="PANTHER" id="PTHR24213:SF9">
    <property type="entry name" value="UNCOORDINATED 115A, ISOFORM B-RELATED"/>
    <property type="match status" value="1"/>
</dbReference>
<evidence type="ECO:0000256" key="5">
    <source>
        <dbReference type="SAM" id="MobiDB-lite"/>
    </source>
</evidence>
<feature type="domain" description="LIM zinc-binding" evidence="6">
    <location>
        <begin position="6"/>
        <end position="65"/>
    </location>
</feature>
<feature type="domain" description="LIM zinc-binding" evidence="6">
    <location>
        <begin position="66"/>
        <end position="125"/>
    </location>
</feature>
<dbReference type="CDD" id="cd09327">
    <property type="entry name" value="LIM1_abLIM"/>
    <property type="match status" value="1"/>
</dbReference>
<dbReference type="Gene3D" id="2.10.110.10">
    <property type="entry name" value="Cysteine Rich Protein"/>
    <property type="match status" value="4"/>
</dbReference>
<protein>
    <recommendedName>
        <fullName evidence="10">Actin-binding lim zn-finger protein limatin involved in axon guidance</fullName>
    </recommendedName>
</protein>
<organism evidence="8 9">
    <name type="scientific">Aedes albopictus</name>
    <name type="common">Asian tiger mosquito</name>
    <name type="synonym">Stegomyia albopicta</name>
    <dbReference type="NCBI Taxonomy" id="7160"/>
    <lineage>
        <taxon>Eukaryota</taxon>
        <taxon>Metazoa</taxon>
        <taxon>Ecdysozoa</taxon>
        <taxon>Arthropoda</taxon>
        <taxon>Hexapoda</taxon>
        <taxon>Insecta</taxon>
        <taxon>Pterygota</taxon>
        <taxon>Neoptera</taxon>
        <taxon>Endopterygota</taxon>
        <taxon>Diptera</taxon>
        <taxon>Nematocera</taxon>
        <taxon>Culicoidea</taxon>
        <taxon>Culicidae</taxon>
        <taxon>Culicinae</taxon>
        <taxon>Aedini</taxon>
        <taxon>Aedes</taxon>
        <taxon>Stegomyia</taxon>
    </lineage>
</organism>
<dbReference type="PROSITE" id="PS50023">
    <property type="entry name" value="LIM_DOMAIN_2"/>
    <property type="match status" value="3"/>
</dbReference>
<dbReference type="PROSITE" id="PS51089">
    <property type="entry name" value="HP"/>
    <property type="match status" value="1"/>
</dbReference>
<evidence type="ECO:0000256" key="3">
    <source>
        <dbReference type="ARBA" id="ARBA00023038"/>
    </source>
</evidence>
<evidence type="ECO:0000256" key="2">
    <source>
        <dbReference type="ARBA" id="ARBA00022833"/>
    </source>
</evidence>
<accession>A0ABM2A6Q2</accession>
<dbReference type="PROSITE" id="PS00478">
    <property type="entry name" value="LIM_DOMAIN_1"/>
    <property type="match status" value="3"/>
</dbReference>
<dbReference type="InterPro" id="IPR051618">
    <property type="entry name" value="Actin-binding_LIM"/>
</dbReference>
<evidence type="ECO:0000313" key="9">
    <source>
        <dbReference type="Proteomes" id="UP000069940"/>
    </source>
</evidence>
<dbReference type="SMART" id="SM00132">
    <property type="entry name" value="LIM"/>
    <property type="match status" value="4"/>
</dbReference>
<dbReference type="InterPro" id="IPR003128">
    <property type="entry name" value="Villin_headpiece"/>
</dbReference>
<dbReference type="Proteomes" id="UP000069940">
    <property type="component" value="Unassembled WGS sequence"/>
</dbReference>
<evidence type="ECO:0000259" key="6">
    <source>
        <dbReference type="PROSITE" id="PS50023"/>
    </source>
</evidence>
<feature type="compositionally biased region" description="Basic and acidic residues" evidence="5">
    <location>
        <begin position="471"/>
        <end position="505"/>
    </location>
</feature>
<dbReference type="InterPro" id="IPR001781">
    <property type="entry name" value="Znf_LIM"/>
</dbReference>
<feature type="compositionally biased region" description="Basic and acidic residues" evidence="5">
    <location>
        <begin position="450"/>
        <end position="462"/>
    </location>
</feature>
<dbReference type="Pfam" id="PF02209">
    <property type="entry name" value="VHP"/>
    <property type="match status" value="1"/>
</dbReference>
<reference evidence="9" key="1">
    <citation type="journal article" date="2015" name="Proc. Natl. Acad. Sci. U.S.A.">
        <title>Genome sequence of the Asian Tiger mosquito, Aedes albopictus, reveals insights into its biology, genetics, and evolution.</title>
        <authorList>
            <person name="Chen X.G."/>
            <person name="Jiang X."/>
            <person name="Gu J."/>
            <person name="Xu M."/>
            <person name="Wu Y."/>
            <person name="Deng Y."/>
            <person name="Zhang C."/>
            <person name="Bonizzoni M."/>
            <person name="Dermauw W."/>
            <person name="Vontas J."/>
            <person name="Armbruster P."/>
            <person name="Huang X."/>
            <person name="Yang Y."/>
            <person name="Zhang H."/>
            <person name="He W."/>
            <person name="Peng H."/>
            <person name="Liu Y."/>
            <person name="Wu K."/>
            <person name="Chen J."/>
            <person name="Lirakis M."/>
            <person name="Topalis P."/>
            <person name="Van Leeuwen T."/>
            <person name="Hall A.B."/>
            <person name="Jiang X."/>
            <person name="Thorpe C."/>
            <person name="Mueller R.L."/>
            <person name="Sun C."/>
            <person name="Waterhouse R.M."/>
            <person name="Yan G."/>
            <person name="Tu Z.J."/>
            <person name="Fang X."/>
            <person name="James A.A."/>
        </authorList>
    </citation>
    <scope>NUCLEOTIDE SEQUENCE [LARGE SCALE GENOMIC DNA]</scope>
    <source>
        <strain evidence="9">Foshan</strain>
    </source>
</reference>
<feature type="compositionally biased region" description="Low complexity" evidence="5">
    <location>
        <begin position="394"/>
        <end position="404"/>
    </location>
</feature>
<feature type="region of interest" description="Disordered" evidence="5">
    <location>
        <begin position="540"/>
        <end position="593"/>
    </location>
</feature>
<dbReference type="Pfam" id="PF00412">
    <property type="entry name" value="LIM"/>
    <property type="match status" value="4"/>
</dbReference>
<evidence type="ECO:0000256" key="1">
    <source>
        <dbReference type="ARBA" id="ARBA00022723"/>
    </source>
</evidence>
<dbReference type="SUPFAM" id="SSF47050">
    <property type="entry name" value="VHP, Villin headpiece domain"/>
    <property type="match status" value="1"/>
</dbReference>